<dbReference type="PRINTS" id="PR00371">
    <property type="entry name" value="FPNCR"/>
</dbReference>
<comment type="cofactor">
    <cofactor evidence="1">
        <name>FAD</name>
        <dbReference type="ChEBI" id="CHEBI:57692"/>
    </cofactor>
</comment>
<name>A0ABV9F9Q0_9BACL</name>
<sequence length="236" mass="26396">MSFFQDLMSVWKKRDLVFRERIQESEDVYSFIFAKSEDLTWRAGQYGLFSIAHTKIKNPTKPFSIASAPAENSVRITTRIPGSPSDFKKALLELKPGMTVKMSGPLGSFYPEENGPTLLVAGGIGMTPFRSILMQRKAEGKKAGSPIHLLYMDSSKSYLYSDELDEIAAGDPFVRVAYLSSREELNQELETFLSSNKSMGSYLTAGSKSFADSVSAYFRNKDVPKKKIKRDAFTGY</sequence>
<dbReference type="InterPro" id="IPR001709">
    <property type="entry name" value="Flavoprot_Pyr_Nucl_cyt_Rdtase"/>
</dbReference>
<evidence type="ECO:0000256" key="8">
    <source>
        <dbReference type="ARBA" id="ARBA00023014"/>
    </source>
</evidence>
<dbReference type="InterPro" id="IPR039261">
    <property type="entry name" value="FNR_nucleotide-bd"/>
</dbReference>
<dbReference type="SUPFAM" id="SSF52343">
    <property type="entry name" value="Ferredoxin reductase-like, C-terminal NADP-linked domain"/>
    <property type="match status" value="1"/>
</dbReference>
<dbReference type="PANTHER" id="PTHR47354:SF8">
    <property type="entry name" value="1,2-PHENYLACETYL-COA EPOXIDASE, SUBUNIT E"/>
    <property type="match status" value="1"/>
</dbReference>
<dbReference type="InterPro" id="IPR050415">
    <property type="entry name" value="MRET"/>
</dbReference>
<keyword evidence="5" id="KW-0274">FAD</keyword>
<dbReference type="Gene3D" id="2.40.30.10">
    <property type="entry name" value="Translation factors"/>
    <property type="match status" value="1"/>
</dbReference>
<dbReference type="InterPro" id="IPR017938">
    <property type="entry name" value="Riboflavin_synthase-like_b-brl"/>
</dbReference>
<organism evidence="10 11">
    <name type="scientific">Cohnella hongkongensis</name>
    <dbReference type="NCBI Taxonomy" id="178337"/>
    <lineage>
        <taxon>Bacteria</taxon>
        <taxon>Bacillati</taxon>
        <taxon>Bacillota</taxon>
        <taxon>Bacilli</taxon>
        <taxon>Bacillales</taxon>
        <taxon>Paenibacillaceae</taxon>
        <taxon>Cohnella</taxon>
    </lineage>
</organism>
<reference evidence="11" key="1">
    <citation type="journal article" date="2019" name="Int. J. Syst. Evol. Microbiol.">
        <title>The Global Catalogue of Microorganisms (GCM) 10K type strain sequencing project: providing services to taxonomists for standard genome sequencing and annotation.</title>
        <authorList>
            <consortium name="The Broad Institute Genomics Platform"/>
            <consortium name="The Broad Institute Genome Sequencing Center for Infectious Disease"/>
            <person name="Wu L."/>
            <person name="Ma J."/>
        </authorList>
    </citation>
    <scope>NUCLEOTIDE SEQUENCE [LARGE SCALE GENOMIC DNA]</scope>
    <source>
        <strain evidence="11">CCUG 49571</strain>
    </source>
</reference>
<evidence type="ECO:0000256" key="7">
    <source>
        <dbReference type="ARBA" id="ARBA00023004"/>
    </source>
</evidence>
<evidence type="ECO:0000259" key="9">
    <source>
        <dbReference type="PROSITE" id="PS51384"/>
    </source>
</evidence>
<evidence type="ECO:0000313" key="10">
    <source>
        <dbReference type="EMBL" id="MFC4597775.1"/>
    </source>
</evidence>
<dbReference type="SUPFAM" id="SSF63380">
    <property type="entry name" value="Riboflavin synthase domain-like"/>
    <property type="match status" value="1"/>
</dbReference>
<protein>
    <submittedName>
        <fullName evidence="10">FAD-dependent oxidoreductase</fullName>
    </submittedName>
</protein>
<evidence type="ECO:0000256" key="6">
    <source>
        <dbReference type="ARBA" id="ARBA00023002"/>
    </source>
</evidence>
<evidence type="ECO:0000313" key="11">
    <source>
        <dbReference type="Proteomes" id="UP001596028"/>
    </source>
</evidence>
<proteinExistence type="predicted"/>
<keyword evidence="4" id="KW-0479">Metal-binding</keyword>
<dbReference type="RefSeq" id="WP_378093333.1">
    <property type="nucleotide sequence ID" value="NZ_JBHSEP010000003.1"/>
</dbReference>
<keyword evidence="2" id="KW-0285">Flavoprotein</keyword>
<evidence type="ECO:0000256" key="5">
    <source>
        <dbReference type="ARBA" id="ARBA00022827"/>
    </source>
</evidence>
<dbReference type="Gene3D" id="3.40.50.80">
    <property type="entry name" value="Nucleotide-binding domain of ferredoxin-NADP reductase (FNR) module"/>
    <property type="match status" value="1"/>
</dbReference>
<evidence type="ECO:0000256" key="3">
    <source>
        <dbReference type="ARBA" id="ARBA00022714"/>
    </source>
</evidence>
<evidence type="ECO:0000256" key="1">
    <source>
        <dbReference type="ARBA" id="ARBA00001974"/>
    </source>
</evidence>
<dbReference type="InterPro" id="IPR017927">
    <property type="entry name" value="FAD-bd_FR_type"/>
</dbReference>
<evidence type="ECO:0000256" key="4">
    <source>
        <dbReference type="ARBA" id="ARBA00022723"/>
    </source>
</evidence>
<dbReference type="Pfam" id="PF00175">
    <property type="entry name" value="NAD_binding_1"/>
    <property type="match status" value="1"/>
</dbReference>
<keyword evidence="11" id="KW-1185">Reference proteome</keyword>
<dbReference type="EMBL" id="JBHSEP010000003">
    <property type="protein sequence ID" value="MFC4597775.1"/>
    <property type="molecule type" value="Genomic_DNA"/>
</dbReference>
<keyword evidence="8" id="KW-0411">Iron-sulfur</keyword>
<feature type="domain" description="FAD-binding FR-type" evidence="9">
    <location>
        <begin position="9"/>
        <end position="112"/>
    </location>
</feature>
<dbReference type="CDD" id="cd00322">
    <property type="entry name" value="FNR_like"/>
    <property type="match status" value="1"/>
</dbReference>
<comment type="caution">
    <text evidence="10">The sequence shown here is derived from an EMBL/GenBank/DDBJ whole genome shotgun (WGS) entry which is preliminary data.</text>
</comment>
<dbReference type="PANTHER" id="PTHR47354">
    <property type="entry name" value="NADH OXIDOREDUCTASE HCR"/>
    <property type="match status" value="1"/>
</dbReference>
<dbReference type="Proteomes" id="UP001596028">
    <property type="component" value="Unassembled WGS sequence"/>
</dbReference>
<evidence type="ECO:0000256" key="2">
    <source>
        <dbReference type="ARBA" id="ARBA00022630"/>
    </source>
</evidence>
<keyword evidence="3" id="KW-0001">2Fe-2S</keyword>
<gene>
    <name evidence="10" type="ORF">ACFO3S_05945</name>
</gene>
<accession>A0ABV9F9Q0</accession>
<keyword evidence="7" id="KW-0408">Iron</keyword>
<dbReference type="PROSITE" id="PS51384">
    <property type="entry name" value="FAD_FR"/>
    <property type="match status" value="1"/>
</dbReference>
<dbReference type="InterPro" id="IPR001433">
    <property type="entry name" value="OxRdtase_FAD/NAD-bd"/>
</dbReference>
<keyword evidence="6" id="KW-0560">Oxidoreductase</keyword>